<evidence type="ECO:0000313" key="3">
    <source>
        <dbReference type="Proteomes" id="UP000192257"/>
    </source>
</evidence>
<proteinExistence type="predicted"/>
<dbReference type="InterPro" id="IPR036322">
    <property type="entry name" value="WD40_repeat_dom_sf"/>
</dbReference>
<feature type="region of interest" description="Disordered" evidence="1">
    <location>
        <begin position="379"/>
        <end position="439"/>
    </location>
</feature>
<feature type="compositionally biased region" description="Low complexity" evidence="1">
    <location>
        <begin position="469"/>
        <end position="494"/>
    </location>
</feature>
<dbReference type="AlphaFoldDB" id="A0A1X0NNK1"/>
<reference evidence="2 3" key="1">
    <citation type="submission" date="2017-03" db="EMBL/GenBank/DDBJ databases">
        <title>An alternative strategy for trypanosome survival in the mammalian bloodstream revealed through genome and transcriptome analysis of the ubiquitous bovine parasite Trypanosoma (Megatrypanum) theileri.</title>
        <authorList>
            <person name="Kelly S."/>
            <person name="Ivens A."/>
            <person name="Mott A."/>
            <person name="O'Neill E."/>
            <person name="Emms D."/>
            <person name="Macleod O."/>
            <person name="Voorheis P."/>
            <person name="Matthews J."/>
            <person name="Matthews K."/>
            <person name="Carrington M."/>
        </authorList>
    </citation>
    <scope>NUCLEOTIDE SEQUENCE [LARGE SCALE GENOMIC DNA]</scope>
    <source>
        <strain evidence="2">Edinburgh</strain>
    </source>
</reference>
<dbReference type="VEuPathDB" id="TriTrypDB:TM35_000291660"/>
<evidence type="ECO:0000256" key="1">
    <source>
        <dbReference type="SAM" id="MobiDB-lite"/>
    </source>
</evidence>
<accession>A0A1X0NNK1</accession>
<feature type="compositionally biased region" description="Low complexity" evidence="1">
    <location>
        <begin position="400"/>
        <end position="439"/>
    </location>
</feature>
<organism evidence="2 3">
    <name type="scientific">Trypanosoma theileri</name>
    <dbReference type="NCBI Taxonomy" id="67003"/>
    <lineage>
        <taxon>Eukaryota</taxon>
        <taxon>Discoba</taxon>
        <taxon>Euglenozoa</taxon>
        <taxon>Kinetoplastea</taxon>
        <taxon>Metakinetoplastina</taxon>
        <taxon>Trypanosomatida</taxon>
        <taxon>Trypanosomatidae</taxon>
        <taxon>Trypanosoma</taxon>
    </lineage>
</organism>
<feature type="compositionally biased region" description="Low complexity" evidence="1">
    <location>
        <begin position="532"/>
        <end position="548"/>
    </location>
</feature>
<dbReference type="RefSeq" id="XP_028880350.1">
    <property type="nucleotide sequence ID" value="XM_029028323.1"/>
</dbReference>
<dbReference type="EMBL" id="NBCO01000029">
    <property type="protein sequence ID" value="ORC86284.1"/>
    <property type="molecule type" value="Genomic_DNA"/>
</dbReference>
<sequence>MTVAIDLFGCPGSGINEGSVNSTDAAIFTEVPETPRVLADSHCYLAYTMKRSQTLRVVQRSNLLKGSLRAHTKPIHAVRFVNYRSNVAASAAEGEFFVWVVTDDSVGTGRDVENAEGGARLSVKIYFKLKDPVTIPCFSFFINAENRRPDLLILYDTQAAILKSSALIAKYDREPLEATLRQNSTPLRTLQQAVSVYNNNNNNNNNNTPALCAVGSGGWFAFTTEPTMVAACTLQNRNTPSWLCCGGDTVRALQLLDTPLEESSTVLVAATTQAVFQWTLTGVAEPTLLRRFVVGPDASIVAMESSRETFAVFDDKKRVAVVSVQPPENFLCTQYVMPAQVRRGGLCFNRVGGVSSVLVDISDRLTVFVLKGPEKKGQETALQLGREKQEESQEQRKKTTTTTTTTTKDTGSTPTTDVKKTTTTTTASPPPAATGSVGSRTIEARAGSRIIANLVSQLGLSPSQVHSATSSNINNNNNNNITTTTGTTTTTTTTPPVPQRTSPYLHGSRPATAGLAATSGITPPGAAPPSSSPVSKMGTTTTTTTTNTVKKEDAAHVHSPGAPATTNANDTNTTTTTTAAAGGSVSTGSGGNAPRPALHNASLPQAPTDGVLAAAVSQSEDEVRQALKRLESAMANTSQILQLVPDTIRRDHEQLLNLSLEAQMTELQQRMQKLPQQSPKSQTQQQSGSGTSSAAFDTYALVMLMDALSRNITKGVTRGVEESIATHLDHEVRQAIGNRVRNAQKQILKNRLDEALKESTTQFVSQLEQTVQGVVRRELAEVLGGINGSLKALELENSALQRELNVVMSSGVVEEMQRMREELRTLRETVMSRQTAANGSAMHATSTFQGRRPAPETIMSTTLSLMREQQQYNHALQYLLQCHQPPLVLQFFTTLSHDYENTYSDLIEDTSISNDVWCQVLLQLVEAAGASTATEMQREVVVSFAVDILSERERMLGSTHGKKVTTAMRDFARNVKETVTKADFLQSLKNLEKLLQ</sequence>
<evidence type="ECO:0000313" key="2">
    <source>
        <dbReference type="EMBL" id="ORC86284.1"/>
    </source>
</evidence>
<dbReference type="GeneID" id="39988103"/>
<comment type="caution">
    <text evidence="2">The sequence shown here is derived from an EMBL/GenBank/DDBJ whole genome shotgun (WGS) entry which is preliminary data.</text>
</comment>
<dbReference type="OrthoDB" id="271755at2759"/>
<dbReference type="SUPFAM" id="SSF50978">
    <property type="entry name" value="WD40 repeat-like"/>
    <property type="match status" value="1"/>
</dbReference>
<feature type="region of interest" description="Disordered" evidence="1">
    <location>
        <begin position="464"/>
        <end position="605"/>
    </location>
</feature>
<keyword evidence="3" id="KW-1185">Reference proteome</keyword>
<dbReference type="Proteomes" id="UP000192257">
    <property type="component" value="Unassembled WGS sequence"/>
</dbReference>
<feature type="compositionally biased region" description="Basic and acidic residues" evidence="1">
    <location>
        <begin position="385"/>
        <end position="397"/>
    </location>
</feature>
<gene>
    <name evidence="2" type="ORF">TM35_000291660</name>
</gene>
<feature type="compositionally biased region" description="Low complexity" evidence="1">
    <location>
        <begin position="672"/>
        <end position="692"/>
    </location>
</feature>
<name>A0A1X0NNK1_9TRYP</name>
<feature type="compositionally biased region" description="Low complexity" evidence="1">
    <location>
        <begin position="561"/>
        <end position="587"/>
    </location>
</feature>
<protein>
    <submittedName>
        <fullName evidence="2">Putative immunodominant antigen, putative,tc40 antigen-like</fullName>
    </submittedName>
</protein>
<feature type="region of interest" description="Disordered" evidence="1">
    <location>
        <begin position="668"/>
        <end position="692"/>
    </location>
</feature>